<feature type="transmembrane region" description="Helical" evidence="5">
    <location>
        <begin position="73"/>
        <end position="91"/>
    </location>
</feature>
<evidence type="ECO:0000313" key="6">
    <source>
        <dbReference type="EMBL" id="KAG2437637.1"/>
    </source>
</evidence>
<feature type="transmembrane region" description="Helical" evidence="5">
    <location>
        <begin position="22"/>
        <end position="42"/>
    </location>
</feature>
<proteinExistence type="predicted"/>
<keyword evidence="7" id="KW-1185">Reference proteome</keyword>
<evidence type="ECO:0000256" key="2">
    <source>
        <dbReference type="ARBA" id="ARBA00022692"/>
    </source>
</evidence>
<dbReference type="GO" id="GO:0005886">
    <property type="term" value="C:plasma membrane"/>
    <property type="evidence" value="ECO:0007669"/>
    <property type="project" value="TreeGrafter"/>
</dbReference>
<reference evidence="6" key="1">
    <citation type="journal article" date="2020" name="bioRxiv">
        <title>Comparative genomics of Chlamydomonas.</title>
        <authorList>
            <person name="Craig R.J."/>
            <person name="Hasan A.R."/>
            <person name="Ness R.W."/>
            <person name="Keightley P.D."/>
        </authorList>
    </citation>
    <scope>NUCLEOTIDE SEQUENCE</scope>
    <source>
        <strain evidence="6">CCAP 11/173</strain>
    </source>
</reference>
<dbReference type="GO" id="GO:0006817">
    <property type="term" value="P:phosphate ion transport"/>
    <property type="evidence" value="ECO:0007669"/>
    <property type="project" value="TreeGrafter"/>
</dbReference>
<keyword evidence="2 5" id="KW-0812">Transmembrane</keyword>
<dbReference type="PANTHER" id="PTHR10283:SF92">
    <property type="entry name" value="LOW-AFFINITY PHOSPHATE TRANSPORTER PHO91"/>
    <property type="match status" value="1"/>
</dbReference>
<evidence type="ECO:0000313" key="7">
    <source>
        <dbReference type="Proteomes" id="UP000613740"/>
    </source>
</evidence>
<evidence type="ECO:0000256" key="3">
    <source>
        <dbReference type="ARBA" id="ARBA00022989"/>
    </source>
</evidence>
<protein>
    <submittedName>
        <fullName evidence="6">Uncharacterized protein</fullName>
    </submittedName>
</protein>
<dbReference type="EMBL" id="JAEHOD010000046">
    <property type="protein sequence ID" value="KAG2437637.1"/>
    <property type="molecule type" value="Genomic_DNA"/>
</dbReference>
<dbReference type="AlphaFoldDB" id="A0A835W203"/>
<keyword evidence="4 5" id="KW-0472">Membrane</keyword>
<dbReference type="OrthoDB" id="536376at2759"/>
<comment type="caution">
    <text evidence="6">The sequence shown here is derived from an EMBL/GenBank/DDBJ whole genome shotgun (WGS) entry which is preliminary data.</text>
</comment>
<keyword evidence="3 5" id="KW-1133">Transmembrane helix</keyword>
<evidence type="ECO:0000256" key="4">
    <source>
        <dbReference type="ARBA" id="ARBA00023136"/>
    </source>
</evidence>
<dbReference type="GO" id="GO:0005315">
    <property type="term" value="F:phosphate transmembrane transporter activity"/>
    <property type="evidence" value="ECO:0007669"/>
    <property type="project" value="TreeGrafter"/>
</dbReference>
<dbReference type="Proteomes" id="UP000613740">
    <property type="component" value="Unassembled WGS sequence"/>
</dbReference>
<accession>A0A835W203</accession>
<dbReference type="PANTHER" id="PTHR10283">
    <property type="entry name" value="SOLUTE CARRIER FAMILY 13 MEMBER"/>
    <property type="match status" value="1"/>
</dbReference>
<evidence type="ECO:0000256" key="5">
    <source>
        <dbReference type="SAM" id="Phobius"/>
    </source>
</evidence>
<comment type="subcellular location">
    <subcellularLocation>
        <location evidence="1">Membrane</location>
        <topology evidence="1">Multi-pass membrane protein</topology>
    </subcellularLocation>
</comment>
<gene>
    <name evidence="6" type="ORF">HYH02_011276</name>
</gene>
<evidence type="ECO:0000256" key="1">
    <source>
        <dbReference type="ARBA" id="ARBA00004141"/>
    </source>
</evidence>
<name>A0A835W203_9CHLO</name>
<organism evidence="6 7">
    <name type="scientific">Chlamydomonas schloesseri</name>
    <dbReference type="NCBI Taxonomy" id="2026947"/>
    <lineage>
        <taxon>Eukaryota</taxon>
        <taxon>Viridiplantae</taxon>
        <taxon>Chlorophyta</taxon>
        <taxon>core chlorophytes</taxon>
        <taxon>Chlorophyceae</taxon>
        <taxon>CS clade</taxon>
        <taxon>Chlamydomonadales</taxon>
        <taxon>Chlamydomonadaceae</taxon>
        <taxon>Chlamydomonas</taxon>
    </lineage>
</organism>
<sequence>MVILPIVQSVGEAMAGTPHPKLLVMVAALMCSGAMGLPVSGFPNMNAVSLEDSTGNAIVGTGDFLAVGVPSSVAAYGVIISLGYLLMLAVGF</sequence>
<dbReference type="GO" id="GO:0006797">
    <property type="term" value="P:polyphosphate metabolic process"/>
    <property type="evidence" value="ECO:0007669"/>
    <property type="project" value="TreeGrafter"/>
</dbReference>